<evidence type="ECO:0000313" key="3">
    <source>
        <dbReference type="Proteomes" id="UP000310458"/>
    </source>
</evidence>
<gene>
    <name evidence="2" type="ORF">FEF26_07745</name>
</gene>
<evidence type="ECO:0008006" key="4">
    <source>
        <dbReference type="Google" id="ProtNLM"/>
    </source>
</evidence>
<sequence length="226" mass="24468">MTQRRRPSPAVYRRRRLVAALLAVFFLALAIWGARVAYEAFATGDEQTESSAQTEPEDDNDAAPAPADEPTDEPDEGDAETDDDGAEASEETVEEGHCAPADIEVRARTSHEAYDASTAPLLIMEIENTGGQECTLDVGTTEQEFRVSTGGREVFTTAQCDLEGESLEVEFEPGQTERANMLWPRSDSAVDCSEPADLATGDYELTAAVSGITSQPYTFEMTGRSE</sequence>
<feature type="compositionally biased region" description="Acidic residues" evidence="1">
    <location>
        <begin position="69"/>
        <end position="93"/>
    </location>
</feature>
<dbReference type="RefSeq" id="WP_138252967.1">
    <property type="nucleotide sequence ID" value="NZ_VAVZ01000018.1"/>
</dbReference>
<evidence type="ECO:0000256" key="1">
    <source>
        <dbReference type="SAM" id="MobiDB-lite"/>
    </source>
</evidence>
<accession>A0A5R9BCY5</accession>
<reference evidence="2 3" key="1">
    <citation type="submission" date="2019-05" db="EMBL/GenBank/DDBJ databases">
        <title>Nesterenkonia sp. GY074 isolated from the Southern Atlantic Ocean.</title>
        <authorList>
            <person name="Zhang G."/>
        </authorList>
    </citation>
    <scope>NUCLEOTIDE SEQUENCE [LARGE SCALE GENOMIC DNA]</scope>
    <source>
        <strain evidence="2 3">GY074</strain>
    </source>
</reference>
<keyword evidence="3" id="KW-1185">Reference proteome</keyword>
<dbReference type="OrthoDB" id="5189092at2"/>
<dbReference type="EMBL" id="VAVZ01000018">
    <property type="protein sequence ID" value="TLP97340.1"/>
    <property type="molecule type" value="Genomic_DNA"/>
</dbReference>
<protein>
    <recommendedName>
        <fullName evidence="4">DUF4232 domain-containing protein</fullName>
    </recommendedName>
</protein>
<dbReference type="AlphaFoldDB" id="A0A5R9BCY5"/>
<comment type="caution">
    <text evidence="2">The sequence shown here is derived from an EMBL/GenBank/DDBJ whole genome shotgun (WGS) entry which is preliminary data.</text>
</comment>
<proteinExistence type="predicted"/>
<organism evidence="2 3">
    <name type="scientific">Nesterenkonia salmonea</name>
    <dbReference type="NCBI Taxonomy" id="1804987"/>
    <lineage>
        <taxon>Bacteria</taxon>
        <taxon>Bacillati</taxon>
        <taxon>Actinomycetota</taxon>
        <taxon>Actinomycetes</taxon>
        <taxon>Micrococcales</taxon>
        <taxon>Micrococcaceae</taxon>
        <taxon>Nesterenkonia</taxon>
    </lineage>
</organism>
<feature type="region of interest" description="Disordered" evidence="1">
    <location>
        <begin position="44"/>
        <end position="101"/>
    </location>
</feature>
<evidence type="ECO:0000313" key="2">
    <source>
        <dbReference type="EMBL" id="TLP97340.1"/>
    </source>
</evidence>
<name>A0A5R9BCY5_9MICC</name>
<dbReference type="Proteomes" id="UP000310458">
    <property type="component" value="Unassembled WGS sequence"/>
</dbReference>